<evidence type="ECO:0000313" key="1">
    <source>
        <dbReference type="EMBL" id="SUQ24041.1"/>
    </source>
</evidence>
<accession>A0A380S6B3</accession>
<reference evidence="1 2" key="1">
    <citation type="submission" date="2017-08" db="EMBL/GenBank/DDBJ databases">
        <authorList>
            <person name="de Groot N.N."/>
        </authorList>
    </citation>
    <scope>NUCLEOTIDE SEQUENCE [LARGE SCALE GENOMIC DNA]</scope>
    <source>
        <strain evidence="1 2">HM2</strain>
    </source>
</reference>
<proteinExistence type="predicted"/>
<dbReference type="RefSeq" id="WP_109572638.1">
    <property type="nucleotide sequence ID" value="NZ_UHJL01000002.1"/>
</dbReference>
<dbReference type="EMBL" id="UHJL01000002">
    <property type="protein sequence ID" value="SUQ24041.1"/>
    <property type="molecule type" value="Genomic_DNA"/>
</dbReference>
<dbReference type="AlphaFoldDB" id="A0A380S6B3"/>
<evidence type="ECO:0008006" key="3">
    <source>
        <dbReference type="Google" id="ProtNLM"/>
    </source>
</evidence>
<gene>
    <name evidence="1" type="ORF">SAMN05661053_1432</name>
</gene>
<dbReference type="Proteomes" id="UP000255423">
    <property type="component" value="Unassembled WGS sequence"/>
</dbReference>
<sequence length="272" mass="31512">MSCVQKVQSAEHVYQEINRIRSKSLRFESNFYVGRESLEKWIQWDQLESFATNDVFLLLRRNDYYKEVYYFADGEAALQAALQKLTSLENRLNIDYVGKENAKQEVFLNAGFIYKMSLNRFSKIQSDEGVDAPIPYGEYASESDLQSIVSVLNLTMDKDVDQIPQQCEILDYIRRKMAIVARDDKTGNVAALILWTRVGKRMEFNYWALNPDYKGTLYALDLLNSLYIINGAVKRSTLFVRDNNIVPEIIHTSTGYKRDGVVDYVYCYRKGA</sequence>
<evidence type="ECO:0000313" key="2">
    <source>
        <dbReference type="Proteomes" id="UP000255423"/>
    </source>
</evidence>
<dbReference type="Gene3D" id="3.40.630.30">
    <property type="match status" value="1"/>
</dbReference>
<name>A0A380S6B3_FIBSU</name>
<protein>
    <recommendedName>
        <fullName evidence="3">N-acetyltransferase domain-containing protein</fullName>
    </recommendedName>
</protein>
<organism evidence="1 2">
    <name type="scientific">Fibrobacter succinogenes</name>
    <name type="common">Bacteroides succinogenes</name>
    <dbReference type="NCBI Taxonomy" id="833"/>
    <lineage>
        <taxon>Bacteria</taxon>
        <taxon>Pseudomonadati</taxon>
        <taxon>Fibrobacterota</taxon>
        <taxon>Fibrobacteria</taxon>
        <taxon>Fibrobacterales</taxon>
        <taxon>Fibrobacteraceae</taxon>
        <taxon>Fibrobacter</taxon>
    </lineage>
</organism>